<keyword evidence="4" id="KW-1185">Reference proteome</keyword>
<dbReference type="Pfam" id="PF00004">
    <property type="entry name" value="AAA"/>
    <property type="match status" value="1"/>
</dbReference>
<gene>
    <name evidence="3" type="ORF">SLS59_008390</name>
</gene>
<dbReference type="PANTHER" id="PTHR46411">
    <property type="entry name" value="FAMILY ATPASE, PUTATIVE-RELATED"/>
    <property type="match status" value="1"/>
</dbReference>
<dbReference type="InterPro" id="IPR054289">
    <property type="entry name" value="DUF7025"/>
</dbReference>
<evidence type="ECO:0000313" key="4">
    <source>
        <dbReference type="Proteomes" id="UP001521222"/>
    </source>
</evidence>
<evidence type="ECO:0008006" key="5">
    <source>
        <dbReference type="Google" id="ProtNLM"/>
    </source>
</evidence>
<accession>A0ABR3QTG9</accession>
<dbReference type="Gene3D" id="3.40.50.300">
    <property type="entry name" value="P-loop containing nucleotide triphosphate hydrolases"/>
    <property type="match status" value="1"/>
</dbReference>
<sequence length="397" mass="46155">MTLEVGELFRDHPRGSWDEWIPDNVPRNVEKGKEMRKKAFIVRRQRDPPKPTLELHSIVVHSPLLRRILDRTFTDYEGISTKLKKLQFNAPLHEFYYRWHRLVQQGEAEEDAEAKKHFELFHDVIDKEILPHIDKMQDYTTHGVVTYDYLWAIFPPGIDVYTFADEQDRIYQAVRSSYGDCSFNLECTYIDCDGEDFHSCTLAEKMKRPLYSMSAGELGETAKEVEHSVESVLELAALWDAILLLDECDIFLERRSTKEIKRNRLVAIFLRQLEYFKGVMFLTTNRASTLDAAFESRIHLTIDYPALDEKSRLHVWRTFVTGGGNQNVGEEDLAQLARQPLNGRQIKNLVKTARLLAKQDRRPLGVGDLELVLHVKMKSRSAQEDNEGAEEQPFQTR</sequence>
<feature type="domain" description="ATPase AAA-type core" evidence="1">
    <location>
        <begin position="202"/>
        <end position="302"/>
    </location>
</feature>
<evidence type="ECO:0000259" key="1">
    <source>
        <dbReference type="Pfam" id="PF00004"/>
    </source>
</evidence>
<reference evidence="3 4" key="1">
    <citation type="submission" date="2024-02" db="EMBL/GenBank/DDBJ databases">
        <title>De novo assembly and annotation of 12 fungi associated with fruit tree decline syndrome in Ontario, Canada.</title>
        <authorList>
            <person name="Sulman M."/>
            <person name="Ellouze W."/>
            <person name="Ilyukhin E."/>
        </authorList>
    </citation>
    <scope>NUCLEOTIDE SEQUENCE [LARGE SCALE GENOMIC DNA]</scope>
    <source>
        <strain evidence="3 4">M97-236</strain>
    </source>
</reference>
<comment type="caution">
    <text evidence="3">The sequence shown here is derived from an EMBL/GenBank/DDBJ whole genome shotgun (WGS) entry which is preliminary data.</text>
</comment>
<dbReference type="EMBL" id="JAKIXB020000032">
    <property type="protein sequence ID" value="KAL1595457.1"/>
    <property type="molecule type" value="Genomic_DNA"/>
</dbReference>
<name>A0ABR3QTG9_9PLEO</name>
<evidence type="ECO:0000313" key="3">
    <source>
        <dbReference type="EMBL" id="KAL1595457.1"/>
    </source>
</evidence>
<dbReference type="PANTHER" id="PTHR46411:SF3">
    <property type="entry name" value="AAA+ ATPASE DOMAIN-CONTAINING PROTEIN"/>
    <property type="match status" value="1"/>
</dbReference>
<dbReference type="InterPro" id="IPR027417">
    <property type="entry name" value="P-loop_NTPase"/>
</dbReference>
<evidence type="ECO:0000259" key="2">
    <source>
        <dbReference type="Pfam" id="PF22942"/>
    </source>
</evidence>
<dbReference type="Proteomes" id="UP001521222">
    <property type="component" value="Unassembled WGS sequence"/>
</dbReference>
<protein>
    <recommendedName>
        <fullName evidence="5">ATPase AAA-type core domain-containing protein</fullName>
    </recommendedName>
</protein>
<dbReference type="InterPro" id="IPR003959">
    <property type="entry name" value="ATPase_AAA_core"/>
</dbReference>
<dbReference type="Pfam" id="PF22942">
    <property type="entry name" value="DUF7025"/>
    <property type="match status" value="1"/>
</dbReference>
<dbReference type="SUPFAM" id="SSF52540">
    <property type="entry name" value="P-loop containing nucleoside triphosphate hydrolases"/>
    <property type="match status" value="1"/>
</dbReference>
<organism evidence="3 4">
    <name type="scientific">Nothophoma quercina</name>
    <dbReference type="NCBI Taxonomy" id="749835"/>
    <lineage>
        <taxon>Eukaryota</taxon>
        <taxon>Fungi</taxon>
        <taxon>Dikarya</taxon>
        <taxon>Ascomycota</taxon>
        <taxon>Pezizomycotina</taxon>
        <taxon>Dothideomycetes</taxon>
        <taxon>Pleosporomycetidae</taxon>
        <taxon>Pleosporales</taxon>
        <taxon>Pleosporineae</taxon>
        <taxon>Didymellaceae</taxon>
        <taxon>Nothophoma</taxon>
    </lineage>
</organism>
<proteinExistence type="predicted"/>
<feature type="domain" description="DUF7025" evidence="2">
    <location>
        <begin position="137"/>
        <end position="201"/>
    </location>
</feature>